<protein>
    <submittedName>
        <fullName evidence="2">Uncharacterized protein</fullName>
    </submittedName>
</protein>
<evidence type="ECO:0000313" key="2">
    <source>
        <dbReference type="EMBL" id="MBI5168439.1"/>
    </source>
</evidence>
<dbReference type="AlphaFoldDB" id="A0A933S9Z1"/>
<dbReference type="EMBL" id="JACRIW010000023">
    <property type="protein sequence ID" value="MBI5168439.1"/>
    <property type="molecule type" value="Genomic_DNA"/>
</dbReference>
<evidence type="ECO:0000256" key="1">
    <source>
        <dbReference type="SAM" id="SignalP"/>
    </source>
</evidence>
<organism evidence="2 3">
    <name type="scientific">Eiseniibacteriota bacterium</name>
    <dbReference type="NCBI Taxonomy" id="2212470"/>
    <lineage>
        <taxon>Bacteria</taxon>
        <taxon>Candidatus Eiseniibacteriota</taxon>
    </lineage>
</organism>
<sequence>MRHAPSRAPFALVAALVLVALPFLAPPARAQAEDERFELSVFFARGVERMHAIGADTLGLSYGTSYTGGLDVDFRVLDLPLGKGRKPALRLSGGLATDERILGPALEGMLYEEFPMLEMTSGVALELPLEALLKGNSGVAFRIGWRGAYLLTRSGGQEFLTVSKLRADFVRTSGALAGSSLGFGKGRDETFGYDAASGRWDVRMSLVGSLMRVPAPPAPPPAPAAKPGAKPAPKPAAVERARLVWAFLDVDVDTDGSVGADGLRAKLGIGVSLDGFANGLRNSTKK</sequence>
<keyword evidence="1" id="KW-0732">Signal</keyword>
<evidence type="ECO:0000313" key="3">
    <source>
        <dbReference type="Proteomes" id="UP000696931"/>
    </source>
</evidence>
<dbReference type="Proteomes" id="UP000696931">
    <property type="component" value="Unassembled WGS sequence"/>
</dbReference>
<feature type="chain" id="PRO_5037274359" evidence="1">
    <location>
        <begin position="31"/>
        <end position="286"/>
    </location>
</feature>
<proteinExistence type="predicted"/>
<comment type="caution">
    <text evidence="2">The sequence shown here is derived from an EMBL/GenBank/DDBJ whole genome shotgun (WGS) entry which is preliminary data.</text>
</comment>
<reference evidence="2" key="1">
    <citation type="submission" date="2020-07" db="EMBL/GenBank/DDBJ databases">
        <title>Huge and variable diversity of episymbiotic CPR bacteria and DPANN archaea in groundwater ecosystems.</title>
        <authorList>
            <person name="He C.Y."/>
            <person name="Keren R."/>
            <person name="Whittaker M."/>
            <person name="Farag I.F."/>
            <person name="Doudna J."/>
            <person name="Cate J.H.D."/>
            <person name="Banfield J.F."/>
        </authorList>
    </citation>
    <scope>NUCLEOTIDE SEQUENCE</scope>
    <source>
        <strain evidence="2">NC_groundwater_1813_Pr3_B-0.1um_71_17</strain>
    </source>
</reference>
<accession>A0A933S9Z1</accession>
<gene>
    <name evidence="2" type="ORF">HZA61_03025</name>
</gene>
<feature type="signal peptide" evidence="1">
    <location>
        <begin position="1"/>
        <end position="30"/>
    </location>
</feature>
<name>A0A933S9Z1_UNCEI</name>